<gene>
    <name evidence="9" type="ORF">Q3O59_07105</name>
</gene>
<keyword evidence="3" id="KW-1003">Cell membrane</keyword>
<dbReference type="EMBL" id="JAUZVY010000002">
    <property type="protein sequence ID" value="MDP4528800.1"/>
    <property type="molecule type" value="Genomic_DNA"/>
</dbReference>
<dbReference type="InterPro" id="IPR051449">
    <property type="entry name" value="ABC-2_transporter_component"/>
</dbReference>
<evidence type="ECO:0000256" key="7">
    <source>
        <dbReference type="SAM" id="Phobius"/>
    </source>
</evidence>
<dbReference type="InterPro" id="IPR013525">
    <property type="entry name" value="ABC2_TM"/>
</dbReference>
<keyword evidence="4 7" id="KW-0812">Transmembrane</keyword>
<evidence type="ECO:0000259" key="8">
    <source>
        <dbReference type="Pfam" id="PF12698"/>
    </source>
</evidence>
<reference evidence="9 10" key="1">
    <citation type="submission" date="2023-08" db="EMBL/GenBank/DDBJ databases">
        <authorList>
            <person name="Joshi A."/>
            <person name="Thite S."/>
        </authorList>
    </citation>
    <scope>NUCLEOTIDE SEQUENCE [LARGE SCALE GENOMIC DNA]</scope>
    <source>
        <strain evidence="9 10">1E1</strain>
    </source>
</reference>
<evidence type="ECO:0000256" key="1">
    <source>
        <dbReference type="ARBA" id="ARBA00004651"/>
    </source>
</evidence>
<keyword evidence="5 7" id="KW-1133">Transmembrane helix</keyword>
<evidence type="ECO:0000256" key="6">
    <source>
        <dbReference type="ARBA" id="ARBA00023136"/>
    </source>
</evidence>
<dbReference type="PRINTS" id="PR00164">
    <property type="entry name" value="ABC2TRNSPORT"/>
</dbReference>
<proteinExistence type="inferred from homology"/>
<keyword evidence="6 7" id="KW-0472">Membrane</keyword>
<feature type="transmembrane region" description="Helical" evidence="7">
    <location>
        <begin position="297"/>
        <end position="320"/>
    </location>
</feature>
<feature type="transmembrane region" description="Helical" evidence="7">
    <location>
        <begin position="267"/>
        <end position="290"/>
    </location>
</feature>
<keyword evidence="10" id="KW-1185">Reference proteome</keyword>
<evidence type="ECO:0000256" key="5">
    <source>
        <dbReference type="ARBA" id="ARBA00022989"/>
    </source>
</evidence>
<dbReference type="PANTHER" id="PTHR30294:SF47">
    <property type="entry name" value="INNER MEMBRANE TRANSPORT PERMEASE YHHJ"/>
    <property type="match status" value="1"/>
</dbReference>
<accession>A0ABT9GPA1</accession>
<name>A0ABT9GPA1_9GAMM</name>
<feature type="transmembrane region" description="Helical" evidence="7">
    <location>
        <begin position="185"/>
        <end position="208"/>
    </location>
</feature>
<organism evidence="9 10">
    <name type="scientific">Alkalimonas delamerensis</name>
    <dbReference type="NCBI Taxonomy" id="265981"/>
    <lineage>
        <taxon>Bacteria</taxon>
        <taxon>Pseudomonadati</taxon>
        <taxon>Pseudomonadota</taxon>
        <taxon>Gammaproteobacteria</taxon>
        <taxon>Alkalimonas</taxon>
    </lineage>
</organism>
<feature type="transmembrane region" description="Helical" evidence="7">
    <location>
        <begin position="356"/>
        <end position="376"/>
    </location>
</feature>
<protein>
    <submittedName>
        <fullName evidence="9">ABC transporter permease</fullName>
    </submittedName>
</protein>
<evidence type="ECO:0000313" key="10">
    <source>
        <dbReference type="Proteomes" id="UP001236258"/>
    </source>
</evidence>
<evidence type="ECO:0000313" key="9">
    <source>
        <dbReference type="EMBL" id="MDP4528800.1"/>
    </source>
</evidence>
<dbReference type="RefSeq" id="WP_305944907.1">
    <property type="nucleotide sequence ID" value="NZ_JAUZVY010000002.1"/>
</dbReference>
<comment type="caution">
    <text evidence="9">The sequence shown here is derived from an EMBL/GenBank/DDBJ whole genome shotgun (WGS) entry which is preliminary data.</text>
</comment>
<sequence>MPAFWHSSHRELQHLTQDKGDQLLAVWLLPLLCLLVGWIFSAGQPERLPMAVLDQDQSALSRQLIRLVDAGPGVEVALQLQDSKAAADALRQRQVYAVLVLPQGLEQRIYQGQSSELVLNLNSQYTTYASTLQRGIRQALMTAGVAIGLDRLERQGLSAEASLSTLLPVQVLATPLFNEGPSYEVFLAATLIPALFQILAMVVTVSAIGRELRDGTAMAWRATASGSVLLALSSKLLPYFVLLAAYAGGYVWFFHQYIPASYTGSALLIWVSLLLMIAAAMAVALLLIALTRNFRMALSLAGFYSAPAFAYSGQAFPLVAMPDFAQYWASILPLTHWLKIYNQQWLAAAPLSAVGASWSVLAAMLLCTSLAGYLLLKRSAFNPASWGAR</sequence>
<comment type="subcellular location">
    <subcellularLocation>
        <location evidence="1">Cell membrane</location>
        <topology evidence="1">Multi-pass membrane protein</topology>
    </subcellularLocation>
</comment>
<evidence type="ECO:0000256" key="2">
    <source>
        <dbReference type="ARBA" id="ARBA00007783"/>
    </source>
</evidence>
<evidence type="ECO:0000256" key="3">
    <source>
        <dbReference type="ARBA" id="ARBA00022475"/>
    </source>
</evidence>
<dbReference type="Proteomes" id="UP001236258">
    <property type="component" value="Unassembled WGS sequence"/>
</dbReference>
<dbReference type="Gene3D" id="3.40.1710.10">
    <property type="entry name" value="abc type-2 transporter like domain"/>
    <property type="match status" value="1"/>
</dbReference>
<dbReference type="InterPro" id="IPR000412">
    <property type="entry name" value="ABC_2_transport"/>
</dbReference>
<evidence type="ECO:0000256" key="4">
    <source>
        <dbReference type="ARBA" id="ARBA00022692"/>
    </source>
</evidence>
<comment type="similarity">
    <text evidence="2">Belongs to the ABC-2 integral membrane protein family.</text>
</comment>
<feature type="domain" description="ABC-2 type transporter transmembrane" evidence="8">
    <location>
        <begin position="24"/>
        <end position="373"/>
    </location>
</feature>
<feature type="transmembrane region" description="Helical" evidence="7">
    <location>
        <begin position="236"/>
        <end position="255"/>
    </location>
</feature>
<dbReference type="Pfam" id="PF12698">
    <property type="entry name" value="ABC2_membrane_3"/>
    <property type="match status" value="1"/>
</dbReference>
<dbReference type="PANTHER" id="PTHR30294">
    <property type="entry name" value="MEMBRANE COMPONENT OF ABC TRANSPORTER YHHJ-RELATED"/>
    <property type="match status" value="1"/>
</dbReference>
<feature type="transmembrane region" description="Helical" evidence="7">
    <location>
        <begin position="21"/>
        <end position="40"/>
    </location>
</feature>